<comment type="caution">
    <text evidence="2">The sequence shown here is derived from an EMBL/GenBank/DDBJ whole genome shotgun (WGS) entry which is preliminary data.</text>
</comment>
<evidence type="ECO:0008006" key="4">
    <source>
        <dbReference type="Google" id="ProtNLM"/>
    </source>
</evidence>
<reference evidence="3" key="1">
    <citation type="journal article" date="2019" name="Int. J. Syst. Evol. Microbiol.">
        <title>The Global Catalogue of Microorganisms (GCM) 10K type strain sequencing project: providing services to taxonomists for standard genome sequencing and annotation.</title>
        <authorList>
            <consortium name="The Broad Institute Genomics Platform"/>
            <consortium name="The Broad Institute Genome Sequencing Center for Infectious Disease"/>
            <person name="Wu L."/>
            <person name="Ma J."/>
        </authorList>
    </citation>
    <scope>NUCLEOTIDE SEQUENCE [LARGE SCALE GENOMIC DNA]</scope>
    <source>
        <strain evidence="3">CGMCC 1.15342</strain>
    </source>
</reference>
<proteinExistence type="predicted"/>
<evidence type="ECO:0000313" key="3">
    <source>
        <dbReference type="Proteomes" id="UP000597338"/>
    </source>
</evidence>
<keyword evidence="3" id="KW-1185">Reference proteome</keyword>
<evidence type="ECO:0000313" key="2">
    <source>
        <dbReference type="EMBL" id="GGC46103.1"/>
    </source>
</evidence>
<organism evidence="2 3">
    <name type="scientific">Parapedobacter defluvii</name>
    <dbReference type="NCBI Taxonomy" id="2045106"/>
    <lineage>
        <taxon>Bacteria</taxon>
        <taxon>Pseudomonadati</taxon>
        <taxon>Bacteroidota</taxon>
        <taxon>Sphingobacteriia</taxon>
        <taxon>Sphingobacteriales</taxon>
        <taxon>Sphingobacteriaceae</taxon>
        <taxon>Parapedobacter</taxon>
    </lineage>
</organism>
<dbReference type="EMBL" id="BMIK01000024">
    <property type="protein sequence ID" value="GGC46103.1"/>
    <property type="molecule type" value="Genomic_DNA"/>
</dbReference>
<dbReference type="RefSeq" id="WP_188753532.1">
    <property type="nucleotide sequence ID" value="NZ_BMIK01000024.1"/>
</dbReference>
<sequence length="319" mass="34867">MKNTYLFLLAVLLNAGCGKQIPGPEGPKGPQGPKGITGKDGATILSGATTPSSNIGKTGDFYLDLSSGVLYGPKTEEGWGKPISLKGEQGSPGNDGASFIGGDGVPSESTGKLGDYYFDKTNLAIFGPKTQNGWGSPISLKTPEQNGVKVFFKDNVQFENLVKEPNFIDYNGDVVPSNTFNSEITFKIDGLADYVEKGLVFVYIKRQDTYYWSDRGDSVNPEWWWSHSLFDDYAEFGISIEKPEIKPSGITLRCSISEWNRTNPDSYRDINTAADRKLLSESFVFDIKIVLIPASSVEYLSSVKPSIPYSQQIATFLGL</sequence>
<protein>
    <recommendedName>
        <fullName evidence="4">Collagen-like protein</fullName>
    </recommendedName>
</protein>
<gene>
    <name evidence="2" type="ORF">GCM10011386_42980</name>
</gene>
<accession>A0ABQ1MSK1</accession>
<evidence type="ECO:0000256" key="1">
    <source>
        <dbReference type="SAM" id="MobiDB-lite"/>
    </source>
</evidence>
<dbReference type="Proteomes" id="UP000597338">
    <property type="component" value="Unassembled WGS sequence"/>
</dbReference>
<feature type="region of interest" description="Disordered" evidence="1">
    <location>
        <begin position="22"/>
        <end position="42"/>
    </location>
</feature>
<name>A0ABQ1MSK1_9SPHI</name>